<dbReference type="InterPro" id="IPR029045">
    <property type="entry name" value="ClpP/crotonase-like_dom_sf"/>
</dbReference>
<dbReference type="PANTHER" id="PTHR11941">
    <property type="entry name" value="ENOYL-COA HYDRATASE-RELATED"/>
    <property type="match status" value="1"/>
</dbReference>
<evidence type="ECO:0000256" key="2">
    <source>
        <dbReference type="ARBA" id="ARBA00023239"/>
    </source>
</evidence>
<dbReference type="PANTHER" id="PTHR11941:SF54">
    <property type="entry name" value="ENOYL-COA HYDRATASE, MITOCHONDRIAL"/>
    <property type="match status" value="1"/>
</dbReference>
<dbReference type="EMBL" id="UINC01068196">
    <property type="protein sequence ID" value="SVC00623.1"/>
    <property type="molecule type" value="Genomic_DNA"/>
</dbReference>
<reference evidence="3" key="1">
    <citation type="submission" date="2018-05" db="EMBL/GenBank/DDBJ databases">
        <authorList>
            <person name="Lanie J.A."/>
            <person name="Ng W.-L."/>
            <person name="Kazmierczak K.M."/>
            <person name="Andrzejewski T.M."/>
            <person name="Davidsen T.M."/>
            <person name="Wayne K.J."/>
            <person name="Tettelin H."/>
            <person name="Glass J.I."/>
            <person name="Rusch D."/>
            <person name="Podicherti R."/>
            <person name="Tsui H.-C.T."/>
            <person name="Winkler M.E."/>
        </authorList>
    </citation>
    <scope>NUCLEOTIDE SEQUENCE</scope>
</reference>
<dbReference type="PROSITE" id="PS00166">
    <property type="entry name" value="ENOYL_COA_HYDRATASE"/>
    <property type="match status" value="1"/>
</dbReference>
<gene>
    <name evidence="3" type="ORF">METZ01_LOCUS253477</name>
</gene>
<dbReference type="InterPro" id="IPR001753">
    <property type="entry name" value="Enoyl-CoA_hydra/iso"/>
</dbReference>
<dbReference type="GO" id="GO:0016829">
    <property type="term" value="F:lyase activity"/>
    <property type="evidence" value="ECO:0007669"/>
    <property type="project" value="UniProtKB-KW"/>
</dbReference>
<sequence length="265" mass="28691">SCRRRSLEYTNIRLEKENRVVTIWLNRPDALNALSPALLTELSSALAEAGEDESIKALVIRGEGRAFCAGADLTYFQTTFADPALLPGYIAQVNNTLHQIEELPFPAIAVVHGFALAGGLELMMACDMALVADDARLGDQHVNFGLMPGGGSTQRLPRRVGLQRAMELLTTGKWISGAEAVDWGLALRVAPSESLDDELESIIGSLRTKSRGGLAMIKAVTLRGMGLPIDDGVALESLAFTQYMTTSPHPVEGIRAFIEKRQPEF</sequence>
<dbReference type="GO" id="GO:0006635">
    <property type="term" value="P:fatty acid beta-oxidation"/>
    <property type="evidence" value="ECO:0007669"/>
    <property type="project" value="TreeGrafter"/>
</dbReference>
<evidence type="ECO:0000313" key="3">
    <source>
        <dbReference type="EMBL" id="SVC00623.1"/>
    </source>
</evidence>
<dbReference type="Pfam" id="PF00378">
    <property type="entry name" value="ECH_1"/>
    <property type="match status" value="1"/>
</dbReference>
<dbReference type="InterPro" id="IPR014748">
    <property type="entry name" value="Enoyl-CoA_hydra_C"/>
</dbReference>
<dbReference type="SUPFAM" id="SSF52096">
    <property type="entry name" value="ClpP/crotonase"/>
    <property type="match status" value="1"/>
</dbReference>
<evidence type="ECO:0000256" key="1">
    <source>
        <dbReference type="ARBA" id="ARBA00005254"/>
    </source>
</evidence>
<name>A0A382IP22_9ZZZZ</name>
<dbReference type="InterPro" id="IPR018376">
    <property type="entry name" value="Enoyl-CoA_hyd/isom_CS"/>
</dbReference>
<comment type="similarity">
    <text evidence="1">Belongs to the enoyl-CoA hydratase/isomerase family.</text>
</comment>
<proteinExistence type="inferred from homology"/>
<dbReference type="CDD" id="cd06558">
    <property type="entry name" value="crotonase-like"/>
    <property type="match status" value="1"/>
</dbReference>
<dbReference type="AlphaFoldDB" id="A0A382IP22"/>
<feature type="non-terminal residue" evidence="3">
    <location>
        <position position="1"/>
    </location>
</feature>
<dbReference type="Gene3D" id="3.90.226.10">
    <property type="entry name" value="2-enoyl-CoA Hydratase, Chain A, domain 1"/>
    <property type="match status" value="1"/>
</dbReference>
<accession>A0A382IP22</accession>
<organism evidence="3">
    <name type="scientific">marine metagenome</name>
    <dbReference type="NCBI Taxonomy" id="408172"/>
    <lineage>
        <taxon>unclassified sequences</taxon>
        <taxon>metagenomes</taxon>
        <taxon>ecological metagenomes</taxon>
    </lineage>
</organism>
<keyword evidence="2" id="KW-0456">Lyase</keyword>
<protein>
    <recommendedName>
        <fullName evidence="4">Enoyl-CoA hydratase</fullName>
    </recommendedName>
</protein>
<evidence type="ECO:0008006" key="4">
    <source>
        <dbReference type="Google" id="ProtNLM"/>
    </source>
</evidence>
<dbReference type="Gene3D" id="1.10.12.10">
    <property type="entry name" value="Lyase 2-enoyl-coa Hydratase, Chain A, domain 2"/>
    <property type="match status" value="1"/>
</dbReference>